<keyword evidence="2" id="KW-0007">Acetylation</keyword>
<evidence type="ECO:0000256" key="6">
    <source>
        <dbReference type="PROSITE-ProRule" id="PRU10007"/>
    </source>
</evidence>
<dbReference type="GeneTree" id="ENSGT00940000156240"/>
<dbReference type="FunFam" id="3.40.605.10:FF:000026">
    <property type="entry name" value="Aldehyde dehydrogenase, putative"/>
    <property type="match status" value="1"/>
</dbReference>
<dbReference type="Gene3D" id="3.40.309.10">
    <property type="entry name" value="Aldehyde Dehydrogenase, Chain A, domain 2"/>
    <property type="match status" value="1"/>
</dbReference>
<sequence length="481" mass="52930">MLRAALTTVRRGPRLSRLLSAAATSAVPAPNHQPEVFCNQIFINNEWHDAVSRKTFPTVNPSTGEVICQVAEGNKEDVDKAVKAARAAFQLGSPWRRMDASDRGRLLYRLADLIERDRTYLAALETLDNGKPYVISYLVDLDMVLKCLRYYAGWADKYHGKTIPIDGDFFSYTRHEPVGVCGQIIPWNFPLLMQAWKLGPALATGNVVVMKVAEQTPLTALYVANLIKEVGHLIQVAAGSSNLKRVTLELGGKSPNIIMSDADMDWAVEQAHFALFFNQGQCCCAGSRTFVQENVYDEFVERSVARAKSRVVGNPFDSRTEQGPQVDETQFKKILGYIKSGQQEGAKLLCGGGAAADRGYFIQPTVFGDVKDGMTIAKEEIFGPVMQILKFKTIEEVVGRANDSKYGLAAAVFTKDLDKANYLSQALQAGTVWINCYDVFGAQSPFGGYKMSGSGRELGEYGLQAYTEVKTVTVKVPQKNS</sequence>
<evidence type="ECO:0000256" key="4">
    <source>
        <dbReference type="ARBA" id="ARBA00023027"/>
    </source>
</evidence>
<proteinExistence type="inferred from homology"/>
<evidence type="ECO:0000256" key="2">
    <source>
        <dbReference type="ARBA" id="ARBA00022990"/>
    </source>
</evidence>
<dbReference type="PANTHER" id="PTHR11699">
    <property type="entry name" value="ALDEHYDE DEHYDROGENASE-RELATED"/>
    <property type="match status" value="1"/>
</dbReference>
<evidence type="ECO:0000313" key="9">
    <source>
        <dbReference type="Ensembl" id="ENSMSIP00000013096.1"/>
    </source>
</evidence>
<feature type="active site" evidence="6">
    <location>
        <position position="249"/>
    </location>
</feature>
<evidence type="ECO:0000313" key="10">
    <source>
        <dbReference type="Proteomes" id="UP000694415"/>
    </source>
</evidence>
<evidence type="ECO:0000259" key="8">
    <source>
        <dbReference type="Pfam" id="PF00171"/>
    </source>
</evidence>
<reference evidence="9" key="2">
    <citation type="submission" date="2025-09" db="UniProtKB">
        <authorList>
            <consortium name="Ensembl"/>
        </authorList>
    </citation>
    <scope>IDENTIFICATION</scope>
</reference>
<evidence type="ECO:0000256" key="1">
    <source>
        <dbReference type="ARBA" id="ARBA00009986"/>
    </source>
</evidence>
<evidence type="ECO:0000256" key="5">
    <source>
        <dbReference type="ARBA" id="ARBA00024226"/>
    </source>
</evidence>
<evidence type="ECO:0000256" key="3">
    <source>
        <dbReference type="ARBA" id="ARBA00023002"/>
    </source>
</evidence>
<dbReference type="InterPro" id="IPR029510">
    <property type="entry name" value="Ald_DH_CS_GLU"/>
</dbReference>
<dbReference type="PROSITE" id="PS00687">
    <property type="entry name" value="ALDEHYDE_DEHYDR_GLU"/>
    <property type="match status" value="1"/>
</dbReference>
<dbReference type="InterPro" id="IPR016162">
    <property type="entry name" value="Ald_DH_N"/>
</dbReference>
<dbReference type="GO" id="GO:0004029">
    <property type="term" value="F:aldehyde dehydrogenase (NAD+) activity"/>
    <property type="evidence" value="ECO:0007669"/>
    <property type="project" value="UniProtKB-EC"/>
</dbReference>
<dbReference type="Proteomes" id="UP000694415">
    <property type="component" value="Unplaced"/>
</dbReference>
<reference evidence="9" key="1">
    <citation type="submission" date="2025-08" db="UniProtKB">
        <authorList>
            <consortium name="Ensembl"/>
        </authorList>
    </citation>
    <scope>IDENTIFICATION</scope>
</reference>
<dbReference type="InterPro" id="IPR016163">
    <property type="entry name" value="Ald_DH_C"/>
</dbReference>
<dbReference type="CDD" id="cd07141">
    <property type="entry name" value="ALDH_F1AB_F2_RALDH1"/>
    <property type="match status" value="1"/>
</dbReference>
<name>A0A8C6GWH3_MUSSI</name>
<dbReference type="Pfam" id="PF00171">
    <property type="entry name" value="Aldedh"/>
    <property type="match status" value="1"/>
</dbReference>
<feature type="domain" description="Aldehyde dehydrogenase" evidence="8">
    <location>
        <begin position="229"/>
        <end position="472"/>
    </location>
</feature>
<dbReference type="FunFam" id="3.40.605.10:FF:000029">
    <property type="entry name" value="Aldehyde dehydrogenase, mitochondrial"/>
    <property type="match status" value="1"/>
</dbReference>
<protein>
    <recommendedName>
        <fullName evidence="5">aldehyde dehydrogenase (NAD(+))</fullName>
        <ecNumber evidence="5">1.2.1.3</ecNumber>
    </recommendedName>
</protein>
<dbReference type="SUPFAM" id="SSF53720">
    <property type="entry name" value="ALDH-like"/>
    <property type="match status" value="1"/>
</dbReference>
<dbReference type="AlphaFoldDB" id="A0A8C6GWH3"/>
<dbReference type="InterPro" id="IPR015590">
    <property type="entry name" value="Aldehyde_DH_dom"/>
</dbReference>
<dbReference type="Ensembl" id="ENSMSIT00000016617.1">
    <property type="protein sequence ID" value="ENSMSIP00000013096.1"/>
    <property type="gene ID" value="ENSMSIG00000011278.1"/>
</dbReference>
<accession>A0A8C6GWH3</accession>
<dbReference type="InterPro" id="IPR016161">
    <property type="entry name" value="Ald_DH/histidinol_DH"/>
</dbReference>
<dbReference type="InterPro" id="IPR016160">
    <property type="entry name" value="Ald_DH_CS_CYS"/>
</dbReference>
<keyword evidence="4" id="KW-0520">NAD</keyword>
<dbReference type="FunFam" id="3.40.309.10:FF:000001">
    <property type="entry name" value="Mitochondrial aldehyde dehydrogenase 2"/>
    <property type="match status" value="1"/>
</dbReference>
<dbReference type="Gene3D" id="3.40.605.10">
    <property type="entry name" value="Aldehyde Dehydrogenase, Chain A, domain 1"/>
    <property type="match status" value="2"/>
</dbReference>
<keyword evidence="10" id="KW-1185">Reference proteome</keyword>
<comment type="similarity">
    <text evidence="1 7">Belongs to the aldehyde dehydrogenase family.</text>
</comment>
<dbReference type="PROSITE" id="PS00070">
    <property type="entry name" value="ALDEHYDE_DEHYDR_CYS"/>
    <property type="match status" value="1"/>
</dbReference>
<evidence type="ECO:0000256" key="7">
    <source>
        <dbReference type="RuleBase" id="RU003345"/>
    </source>
</evidence>
<keyword evidence="3 7" id="KW-0560">Oxidoreductase</keyword>
<dbReference type="EC" id="1.2.1.3" evidence="5"/>
<organism evidence="9 10">
    <name type="scientific">Mus spicilegus</name>
    <name type="common">Mound-building mouse</name>
    <dbReference type="NCBI Taxonomy" id="10103"/>
    <lineage>
        <taxon>Eukaryota</taxon>
        <taxon>Metazoa</taxon>
        <taxon>Chordata</taxon>
        <taxon>Craniata</taxon>
        <taxon>Vertebrata</taxon>
        <taxon>Euteleostomi</taxon>
        <taxon>Mammalia</taxon>
        <taxon>Eutheria</taxon>
        <taxon>Euarchontoglires</taxon>
        <taxon>Glires</taxon>
        <taxon>Rodentia</taxon>
        <taxon>Myomorpha</taxon>
        <taxon>Muroidea</taxon>
        <taxon>Muridae</taxon>
        <taxon>Murinae</taxon>
        <taxon>Mus</taxon>
        <taxon>Mus</taxon>
    </lineage>
</organism>